<dbReference type="PANTHER" id="PTHR31989">
    <property type="entry name" value="NAC DOMAIN-CONTAINING PROTEIN 82-RELATED"/>
    <property type="match status" value="1"/>
</dbReference>
<evidence type="ECO:0000256" key="6">
    <source>
        <dbReference type="SAM" id="Phobius"/>
    </source>
</evidence>
<dbReference type="Pfam" id="PF02365">
    <property type="entry name" value="NAM"/>
    <property type="match status" value="1"/>
</dbReference>
<keyword evidence="2" id="KW-0805">Transcription regulation</keyword>
<evidence type="ECO:0000313" key="8">
    <source>
        <dbReference type="EMBL" id="JAT40341.1"/>
    </source>
</evidence>
<protein>
    <submittedName>
        <fullName evidence="8">NAC domain-containing protein 74</fullName>
    </submittedName>
</protein>
<dbReference type="PROSITE" id="PS51005">
    <property type="entry name" value="NAC"/>
    <property type="match status" value="1"/>
</dbReference>
<sequence>WKSTGKDRSIRFNNCVIGTKKTLVFHEGKPPYGKRTDWIMHEYYMNESECKTAPRKDAFVLCRVTKRNGLTPEYEKVVSTHVEKNISPCEPLPSKSCPKESQDASVYLMPKNELCSPAENLDDFEEWFTELYDPHFFSDSPTEIKSENKVDTSSLDVKHDLEGKSVLPFDVEETDVTLLQEQGFYGDLGYQFNAYEFEDHLFQLSNSIGADAIYTQQLGTEFGVDYLPYPSNASRSIEDEMVTKFPTSSATLPDNLVRLIPEDGEERMATFIPNFTGQRETVVDSGIKIRARHDRPSDDIPSERIRLQVHKMESRNPGVISQTFVFVSENSHVDSTYELNQDATPFKTKAGPVLSGASTDSHQMRADLQENITRDNSSSASISAHVMKPHEITAETNNPDGPSSKVDYERGSGYVSMLSMLRCRKWVKSCNLNKFLLKSQDSMRQTNGFRKRIRPLLHKCSSAGLNCLFLATCMTGTATLITLFLVRDARRF</sequence>
<keyword evidence="6" id="KW-0812">Transmembrane</keyword>
<gene>
    <name evidence="8" type="primary">NAC74_4</name>
    <name evidence="8" type="ORF">g.70102</name>
</gene>
<dbReference type="AlphaFoldDB" id="A0A1D1XDQ4"/>
<dbReference type="InterPro" id="IPR036093">
    <property type="entry name" value="NAC_dom_sf"/>
</dbReference>
<dbReference type="EMBL" id="GDJX01027595">
    <property type="protein sequence ID" value="JAT40341.1"/>
    <property type="molecule type" value="Transcribed_RNA"/>
</dbReference>
<dbReference type="GO" id="GO:0003677">
    <property type="term" value="F:DNA binding"/>
    <property type="evidence" value="ECO:0007669"/>
    <property type="project" value="UniProtKB-KW"/>
</dbReference>
<evidence type="ECO:0000256" key="5">
    <source>
        <dbReference type="ARBA" id="ARBA00023242"/>
    </source>
</evidence>
<dbReference type="GO" id="GO:0006355">
    <property type="term" value="P:regulation of DNA-templated transcription"/>
    <property type="evidence" value="ECO:0007669"/>
    <property type="project" value="InterPro"/>
</dbReference>
<dbReference type="Gene3D" id="2.170.150.80">
    <property type="entry name" value="NAC domain"/>
    <property type="match status" value="1"/>
</dbReference>
<proteinExistence type="predicted"/>
<evidence type="ECO:0000256" key="1">
    <source>
        <dbReference type="ARBA" id="ARBA00004123"/>
    </source>
</evidence>
<keyword evidence="6" id="KW-0472">Membrane</keyword>
<feature type="transmembrane region" description="Helical" evidence="6">
    <location>
        <begin position="463"/>
        <end position="486"/>
    </location>
</feature>
<dbReference type="SUPFAM" id="SSF101941">
    <property type="entry name" value="NAC domain"/>
    <property type="match status" value="1"/>
</dbReference>
<evidence type="ECO:0000256" key="4">
    <source>
        <dbReference type="ARBA" id="ARBA00023163"/>
    </source>
</evidence>
<comment type="subcellular location">
    <subcellularLocation>
        <location evidence="1">Nucleus</location>
    </subcellularLocation>
</comment>
<dbReference type="GO" id="GO:0005634">
    <property type="term" value="C:nucleus"/>
    <property type="evidence" value="ECO:0007669"/>
    <property type="project" value="UniProtKB-SubCell"/>
</dbReference>
<dbReference type="InterPro" id="IPR003441">
    <property type="entry name" value="NAC-dom"/>
</dbReference>
<accession>A0A1D1XDQ4</accession>
<keyword evidence="4" id="KW-0804">Transcription</keyword>
<reference evidence="8" key="1">
    <citation type="submission" date="2015-07" db="EMBL/GenBank/DDBJ databases">
        <title>Transcriptome Assembly of Anthurium amnicola.</title>
        <authorList>
            <person name="Suzuki J."/>
        </authorList>
    </citation>
    <scope>NUCLEOTIDE SEQUENCE</scope>
</reference>
<evidence type="ECO:0000259" key="7">
    <source>
        <dbReference type="PROSITE" id="PS51005"/>
    </source>
</evidence>
<name>A0A1D1XDQ4_9ARAE</name>
<evidence type="ECO:0000256" key="3">
    <source>
        <dbReference type="ARBA" id="ARBA00023125"/>
    </source>
</evidence>
<feature type="non-terminal residue" evidence="8">
    <location>
        <position position="1"/>
    </location>
</feature>
<keyword evidence="6" id="KW-1133">Transmembrane helix</keyword>
<evidence type="ECO:0000256" key="2">
    <source>
        <dbReference type="ARBA" id="ARBA00023015"/>
    </source>
</evidence>
<organism evidence="8">
    <name type="scientific">Anthurium amnicola</name>
    <dbReference type="NCBI Taxonomy" id="1678845"/>
    <lineage>
        <taxon>Eukaryota</taxon>
        <taxon>Viridiplantae</taxon>
        <taxon>Streptophyta</taxon>
        <taxon>Embryophyta</taxon>
        <taxon>Tracheophyta</taxon>
        <taxon>Spermatophyta</taxon>
        <taxon>Magnoliopsida</taxon>
        <taxon>Liliopsida</taxon>
        <taxon>Araceae</taxon>
        <taxon>Pothoideae</taxon>
        <taxon>Potheae</taxon>
        <taxon>Anthurium</taxon>
    </lineage>
</organism>
<feature type="domain" description="NAC" evidence="7">
    <location>
        <begin position="1"/>
        <end position="67"/>
    </location>
</feature>
<keyword evidence="5" id="KW-0539">Nucleus</keyword>
<keyword evidence="3" id="KW-0238">DNA-binding</keyword>